<evidence type="ECO:0000313" key="4">
    <source>
        <dbReference type="EMBL" id="TQD82293.1"/>
    </source>
</evidence>
<dbReference type="AlphaFoldDB" id="A0A540L739"/>
<evidence type="ECO:0000259" key="3">
    <source>
        <dbReference type="Pfam" id="PF22754"/>
    </source>
</evidence>
<dbReference type="GO" id="GO:0005634">
    <property type="term" value="C:nucleus"/>
    <property type="evidence" value="ECO:0007669"/>
    <property type="project" value="UniProtKB-SubCell"/>
</dbReference>
<name>A0A540L739_MALBA</name>
<evidence type="ECO:0000256" key="2">
    <source>
        <dbReference type="ARBA" id="ARBA00023242"/>
    </source>
</evidence>
<sequence length="94" mass="10521">MDGQEVKVEKIEEGFHVRVKCEKAKDTLVSVLEVLEEMGLNVVQARVSCNNNFSMEAIAAVADHQNQEKLDVIVVTQTILRATKINQDGKETHE</sequence>
<dbReference type="PANTHER" id="PTHR31945">
    <property type="entry name" value="TRANSCRIPTION FACTOR SCREAM2-RELATED"/>
    <property type="match status" value="1"/>
</dbReference>
<reference evidence="4 5" key="1">
    <citation type="journal article" date="2019" name="G3 (Bethesda)">
        <title>Sequencing of a Wild Apple (Malus baccata) Genome Unravels the Differences Between Cultivated and Wild Apple Species Regarding Disease Resistance and Cold Tolerance.</title>
        <authorList>
            <person name="Chen X."/>
        </authorList>
    </citation>
    <scope>NUCLEOTIDE SEQUENCE [LARGE SCALE GENOMIC DNA]</scope>
    <source>
        <strain evidence="5">cv. Shandingzi</strain>
        <tissue evidence="4">Leaves</tissue>
    </source>
</reference>
<proteinExistence type="predicted"/>
<protein>
    <recommendedName>
        <fullName evidence="3">Plant bHLH transcription factor ACT-like domain-containing protein</fullName>
    </recommendedName>
</protein>
<dbReference type="PANTHER" id="PTHR31945:SF27">
    <property type="entry name" value="TRANSCRIPTION FACTOR BHLH35-LIKE PROTEIN"/>
    <property type="match status" value="1"/>
</dbReference>
<comment type="subcellular location">
    <subcellularLocation>
        <location evidence="1">Nucleus</location>
    </subcellularLocation>
</comment>
<keyword evidence="2" id="KW-0539">Nucleus</keyword>
<feature type="domain" description="Plant bHLH transcription factor ACT-like" evidence="3">
    <location>
        <begin position="5"/>
        <end position="83"/>
    </location>
</feature>
<dbReference type="InterPro" id="IPR054502">
    <property type="entry name" value="bHLH-TF_ACT-like_plant"/>
</dbReference>
<keyword evidence="5" id="KW-1185">Reference proteome</keyword>
<accession>A0A540L739</accession>
<gene>
    <name evidence="4" type="ORF">C1H46_032137</name>
</gene>
<dbReference type="GO" id="GO:0003700">
    <property type="term" value="F:DNA-binding transcription factor activity"/>
    <property type="evidence" value="ECO:0007669"/>
    <property type="project" value="TreeGrafter"/>
</dbReference>
<dbReference type="Pfam" id="PF22754">
    <property type="entry name" value="bHLH-TF_ACT-like_plant"/>
    <property type="match status" value="1"/>
</dbReference>
<evidence type="ECO:0000256" key="1">
    <source>
        <dbReference type="ARBA" id="ARBA00004123"/>
    </source>
</evidence>
<dbReference type="GO" id="GO:0043565">
    <property type="term" value="F:sequence-specific DNA binding"/>
    <property type="evidence" value="ECO:0007669"/>
    <property type="project" value="TreeGrafter"/>
</dbReference>
<dbReference type="STRING" id="106549.A0A540L739"/>
<dbReference type="Proteomes" id="UP000315295">
    <property type="component" value="Unassembled WGS sequence"/>
</dbReference>
<organism evidence="4 5">
    <name type="scientific">Malus baccata</name>
    <name type="common">Siberian crab apple</name>
    <name type="synonym">Pyrus baccata</name>
    <dbReference type="NCBI Taxonomy" id="106549"/>
    <lineage>
        <taxon>Eukaryota</taxon>
        <taxon>Viridiplantae</taxon>
        <taxon>Streptophyta</taxon>
        <taxon>Embryophyta</taxon>
        <taxon>Tracheophyta</taxon>
        <taxon>Spermatophyta</taxon>
        <taxon>Magnoliopsida</taxon>
        <taxon>eudicotyledons</taxon>
        <taxon>Gunneridae</taxon>
        <taxon>Pentapetalae</taxon>
        <taxon>rosids</taxon>
        <taxon>fabids</taxon>
        <taxon>Rosales</taxon>
        <taxon>Rosaceae</taxon>
        <taxon>Amygdaloideae</taxon>
        <taxon>Maleae</taxon>
        <taxon>Malus</taxon>
    </lineage>
</organism>
<evidence type="ECO:0000313" key="5">
    <source>
        <dbReference type="Proteomes" id="UP000315295"/>
    </source>
</evidence>
<dbReference type="EMBL" id="VIEB01000728">
    <property type="protein sequence ID" value="TQD82293.1"/>
    <property type="molecule type" value="Genomic_DNA"/>
</dbReference>
<dbReference type="InterPro" id="IPR051358">
    <property type="entry name" value="TF_AMS/ICE1/BHLH6-like"/>
</dbReference>
<comment type="caution">
    <text evidence="4">The sequence shown here is derived from an EMBL/GenBank/DDBJ whole genome shotgun (WGS) entry which is preliminary data.</text>
</comment>